<feature type="compositionally biased region" description="Basic and acidic residues" evidence="1">
    <location>
        <begin position="88"/>
        <end position="102"/>
    </location>
</feature>
<dbReference type="AlphaFoldDB" id="A0AAD5R6G9"/>
<comment type="caution">
    <text evidence="3">The sequence shown here is derived from an EMBL/GenBank/DDBJ whole genome shotgun (WGS) entry which is preliminary data.</text>
</comment>
<feature type="domain" description="Eukaryotic translation initiation factor 3 subunit C N-terminal" evidence="2">
    <location>
        <begin position="1"/>
        <end position="61"/>
    </location>
</feature>
<dbReference type="InterPro" id="IPR008905">
    <property type="entry name" value="EIF3C_N_dom"/>
</dbReference>
<dbReference type="GO" id="GO:0031369">
    <property type="term" value="F:translation initiation factor binding"/>
    <property type="evidence" value="ECO:0007669"/>
    <property type="project" value="InterPro"/>
</dbReference>
<name>A0AAD5R6G9_PARTN</name>
<gene>
    <name evidence="3" type="ORF">KIN20_032110</name>
</gene>
<dbReference type="GO" id="GO:0003743">
    <property type="term" value="F:translation initiation factor activity"/>
    <property type="evidence" value="ECO:0007669"/>
    <property type="project" value="InterPro"/>
</dbReference>
<accession>A0AAD5R6G9</accession>
<evidence type="ECO:0000313" key="4">
    <source>
        <dbReference type="Proteomes" id="UP001196413"/>
    </source>
</evidence>
<dbReference type="EMBL" id="JAHQIW010006775">
    <property type="protein sequence ID" value="KAJ1370396.1"/>
    <property type="molecule type" value="Genomic_DNA"/>
</dbReference>
<sequence>MASRGRLGTNRKQHVRLLQELYKIAEEKKLGVGISVKILFNIISSLFEINTKISDFMEFSKLQQDACCCYGASGHSNSTPGSQTLSEVLRRRGESEGRHNAI</sequence>
<dbReference type="Pfam" id="PF05470">
    <property type="entry name" value="eIF-3c_N"/>
    <property type="match status" value="1"/>
</dbReference>
<feature type="region of interest" description="Disordered" evidence="1">
    <location>
        <begin position="73"/>
        <end position="102"/>
    </location>
</feature>
<protein>
    <recommendedName>
        <fullName evidence="2">Eukaryotic translation initiation factor 3 subunit C N-terminal domain-containing protein</fullName>
    </recommendedName>
</protein>
<dbReference type="Proteomes" id="UP001196413">
    <property type="component" value="Unassembled WGS sequence"/>
</dbReference>
<evidence type="ECO:0000259" key="2">
    <source>
        <dbReference type="Pfam" id="PF05470"/>
    </source>
</evidence>
<reference evidence="3" key="1">
    <citation type="submission" date="2021-06" db="EMBL/GenBank/DDBJ databases">
        <title>Parelaphostrongylus tenuis whole genome reference sequence.</title>
        <authorList>
            <person name="Garwood T.J."/>
            <person name="Larsen P.A."/>
            <person name="Fountain-Jones N.M."/>
            <person name="Garbe J.R."/>
            <person name="Macchietto M.G."/>
            <person name="Kania S.A."/>
            <person name="Gerhold R.W."/>
            <person name="Richards J.E."/>
            <person name="Wolf T.M."/>
        </authorList>
    </citation>
    <scope>NUCLEOTIDE SEQUENCE</scope>
    <source>
        <strain evidence="3">MNPRO001-30</strain>
        <tissue evidence="3">Meninges</tissue>
    </source>
</reference>
<organism evidence="3 4">
    <name type="scientific">Parelaphostrongylus tenuis</name>
    <name type="common">Meningeal worm</name>
    <dbReference type="NCBI Taxonomy" id="148309"/>
    <lineage>
        <taxon>Eukaryota</taxon>
        <taxon>Metazoa</taxon>
        <taxon>Ecdysozoa</taxon>
        <taxon>Nematoda</taxon>
        <taxon>Chromadorea</taxon>
        <taxon>Rhabditida</taxon>
        <taxon>Rhabditina</taxon>
        <taxon>Rhabditomorpha</taxon>
        <taxon>Strongyloidea</taxon>
        <taxon>Metastrongylidae</taxon>
        <taxon>Parelaphostrongylus</taxon>
    </lineage>
</organism>
<dbReference type="GO" id="GO:0005852">
    <property type="term" value="C:eukaryotic translation initiation factor 3 complex"/>
    <property type="evidence" value="ECO:0007669"/>
    <property type="project" value="InterPro"/>
</dbReference>
<evidence type="ECO:0000313" key="3">
    <source>
        <dbReference type="EMBL" id="KAJ1370396.1"/>
    </source>
</evidence>
<evidence type="ECO:0000256" key="1">
    <source>
        <dbReference type="SAM" id="MobiDB-lite"/>
    </source>
</evidence>
<keyword evidence="4" id="KW-1185">Reference proteome</keyword>
<feature type="compositionally biased region" description="Polar residues" evidence="1">
    <location>
        <begin position="74"/>
        <end position="86"/>
    </location>
</feature>
<proteinExistence type="predicted"/>